<dbReference type="Gene3D" id="3.90.930.1">
    <property type="match status" value="2"/>
</dbReference>
<feature type="signal peptide" evidence="1">
    <location>
        <begin position="1"/>
        <end position="18"/>
    </location>
</feature>
<feature type="chain" id="PRO_5046112797" evidence="1">
    <location>
        <begin position="19"/>
        <end position="561"/>
    </location>
</feature>
<dbReference type="Proteomes" id="UP000829384">
    <property type="component" value="Unassembled WGS sequence"/>
</dbReference>
<protein>
    <submittedName>
        <fullName evidence="2">Uncharacterized protein</fullName>
    </submittedName>
</protein>
<accession>A0ABS9R2I6</accession>
<name>A0ABS9R2I6_9GAMM</name>
<keyword evidence="1" id="KW-0732">Signal</keyword>
<evidence type="ECO:0000313" key="3">
    <source>
        <dbReference type="Proteomes" id="UP000829384"/>
    </source>
</evidence>
<dbReference type="EMBL" id="JACSDI010000027">
    <property type="protein sequence ID" value="MCG9966240.1"/>
    <property type="molecule type" value="Genomic_DNA"/>
</dbReference>
<dbReference type="InterPro" id="IPR011652">
    <property type="entry name" value="MORN_2"/>
</dbReference>
<dbReference type="SUPFAM" id="SSF82185">
    <property type="entry name" value="Histone H3 K4-specific methyltransferase SET7/9 N-terminal domain"/>
    <property type="match status" value="3"/>
</dbReference>
<dbReference type="PANTHER" id="PTHR33706:SF1">
    <property type="entry name" value="TPR REPEAT PROTEIN"/>
    <property type="match status" value="1"/>
</dbReference>
<reference evidence="2 3" key="1">
    <citation type="submission" date="2020-08" db="EMBL/GenBank/DDBJ databases">
        <title>Whole genome sequence of Shewanella sp strain PS-2.</title>
        <authorList>
            <person name="Das S.K."/>
        </authorList>
    </citation>
    <scope>NUCLEOTIDE SEQUENCE [LARGE SCALE GENOMIC DNA]</scope>
    <source>
        <strain evidence="2 3">PS-2</strain>
    </source>
</reference>
<dbReference type="PANTHER" id="PTHR33706">
    <property type="entry name" value="MORN VARIANT REPEAT PROTEIN"/>
    <property type="match status" value="1"/>
</dbReference>
<organism evidence="2 3">
    <name type="scientific">Shewanella cutis</name>
    <dbReference type="NCBI Taxonomy" id="2766780"/>
    <lineage>
        <taxon>Bacteria</taxon>
        <taxon>Pseudomonadati</taxon>
        <taxon>Pseudomonadota</taxon>
        <taxon>Gammaproteobacteria</taxon>
        <taxon>Alteromonadales</taxon>
        <taxon>Shewanellaceae</taxon>
        <taxon>Shewanella</taxon>
    </lineage>
</organism>
<dbReference type="RefSeq" id="WP_240132670.1">
    <property type="nucleotide sequence ID" value="NZ_JACSDI010000027.1"/>
</dbReference>
<keyword evidence="3" id="KW-1185">Reference proteome</keyword>
<evidence type="ECO:0000256" key="1">
    <source>
        <dbReference type="SAM" id="SignalP"/>
    </source>
</evidence>
<dbReference type="Pfam" id="PF07661">
    <property type="entry name" value="MORN_2"/>
    <property type="match status" value="8"/>
</dbReference>
<comment type="caution">
    <text evidence="2">The sequence shown here is derived from an EMBL/GenBank/DDBJ whole genome shotgun (WGS) entry which is preliminary data.</text>
</comment>
<gene>
    <name evidence="2" type="ORF">H9J30_20380</name>
</gene>
<proteinExistence type="predicted"/>
<dbReference type="Gene3D" id="2.20.110.10">
    <property type="entry name" value="Histone H3 K4-specific methyltransferase SET7/9 N-terminal domain"/>
    <property type="match status" value="1"/>
</dbReference>
<evidence type="ECO:0000313" key="2">
    <source>
        <dbReference type="EMBL" id="MCG9966240.1"/>
    </source>
</evidence>
<sequence length="561" mass="64665">MRTVLSLWPLLLSFNLSAEQLLFGGDWQLTDNRDEAIYYQQQASIKKGGVWAVELFYLETGKLVFRGSLNAADVSKGVVVGDFEFFHPNGQLSSKGSADNKGRYQGRYLRYETDGSLLQESHFKDNMIDGEQKIFHVNGKLKERYHMSYGVRLGLWQSYFENGQLEEQVNYGANGMEGLYESFYHDGKPKESVMMKAGKREGEYNYWSPEGKLQSKISYLEDMLHGEWVTYRDNGTLQVIRRYQHNKLAGTQQYFNDDGKLNGETTYDDRGREIRSVSYNAKGDVIAQTDTQYLSKGVISTTKEFTSTGKVIYLRQKDSVKDWELIQEFNSDGKLKFREETKNKLYEGLRVTGDGHGIKYINYSNGKKQGYYKENDYDEKGKGFVVGQYHLDNKVGEWVTQRYGRTKTEKFNQQGQLHGEQKEVTDDGTITYQAFYKNGVMHGAYLKIDFNKRTENKGQYVNGLREGPWLTRNTNSSIYKLWHGNYKNGRKIGRWECFSLNGHLLGLEWFDAKGNSQGKSYSFHEDGALISTHEYLDGRSETLFYSDGRVCKSNCIPIINK</sequence>